<sequence>MIDFRYHLVSLISVFLALAVGIILGAGPLKESIGDSLSTQVEALRTDRDNLREQAATAENNAKNQDAFLAEVGPQLVSGQLGGRTVNIIALPDAENDAVDAVEESLKAAGATVAGRVTVNETFASGTERDALAQTLRTEDPELPTDSTSATLSAALAQSLVVPNLADAEGDKARKNLLPQLAEAKVVSAEPDNLGLATLSVVIDGEDETSLPTASSSATSSEVAEQNADQRKTTEEPYVALLGALKQDSAGVVASGTAKSATNGLLTELRDGDTDVSTVDNVNLASGPIVTTLALREQLGGGSGHYGYADGADAVLPEKQTAEPAPEKDK</sequence>
<dbReference type="Proteomes" id="UP001209083">
    <property type="component" value="Chromosome"/>
</dbReference>
<proteinExistence type="predicted"/>
<organism evidence="3 4">
    <name type="scientific">Saxibacter everestensis</name>
    <dbReference type="NCBI Taxonomy" id="2909229"/>
    <lineage>
        <taxon>Bacteria</taxon>
        <taxon>Bacillati</taxon>
        <taxon>Actinomycetota</taxon>
        <taxon>Actinomycetes</taxon>
        <taxon>Micrococcales</taxon>
        <taxon>Brevibacteriaceae</taxon>
        <taxon>Saxibacter</taxon>
    </lineage>
</organism>
<evidence type="ECO:0000256" key="1">
    <source>
        <dbReference type="SAM" id="Coils"/>
    </source>
</evidence>
<feature type="region of interest" description="Disordered" evidence="2">
    <location>
        <begin position="300"/>
        <end position="330"/>
    </location>
</feature>
<feature type="region of interest" description="Disordered" evidence="2">
    <location>
        <begin position="208"/>
        <end position="233"/>
    </location>
</feature>
<evidence type="ECO:0000313" key="3">
    <source>
        <dbReference type="EMBL" id="WGW13183.1"/>
    </source>
</evidence>
<evidence type="ECO:0000256" key="2">
    <source>
        <dbReference type="SAM" id="MobiDB-lite"/>
    </source>
</evidence>
<protein>
    <submittedName>
        <fullName evidence="3">Copper transporter</fullName>
    </submittedName>
</protein>
<feature type="compositionally biased region" description="Low complexity" evidence="2">
    <location>
        <begin position="210"/>
        <end position="225"/>
    </location>
</feature>
<dbReference type="RefSeq" id="WP_349639997.1">
    <property type="nucleotide sequence ID" value="NZ_CP090958.1"/>
</dbReference>
<keyword evidence="1" id="KW-0175">Coiled coil</keyword>
<gene>
    <name evidence="3" type="ORF">LWF01_05280</name>
</gene>
<reference evidence="3 4" key="1">
    <citation type="submission" date="2023-05" db="EMBL/GenBank/DDBJ databases">
        <title>Lithophilousrod everest ZFBP1038 complete genpme.</title>
        <authorList>
            <person name="Tian M."/>
        </authorList>
    </citation>
    <scope>NUCLEOTIDE SEQUENCE [LARGE SCALE GENOMIC DNA]</scope>
    <source>
        <strain evidence="3 4">ZFBP1038</strain>
    </source>
</reference>
<keyword evidence="4" id="KW-1185">Reference proteome</keyword>
<evidence type="ECO:0000313" key="4">
    <source>
        <dbReference type="Proteomes" id="UP001209083"/>
    </source>
</evidence>
<dbReference type="Pfam" id="PF11382">
    <property type="entry name" value="MctB"/>
    <property type="match status" value="1"/>
</dbReference>
<name>A0ABY8QW23_9MICO</name>
<accession>A0ABY8QW23</accession>
<dbReference type="EMBL" id="CP090958">
    <property type="protein sequence ID" value="WGW13183.1"/>
    <property type="molecule type" value="Genomic_DNA"/>
</dbReference>
<dbReference type="InterPro" id="IPR021522">
    <property type="entry name" value="MctB"/>
</dbReference>
<feature type="coiled-coil region" evidence="1">
    <location>
        <begin position="34"/>
        <end position="61"/>
    </location>
</feature>